<name>A0A837I820_9BACT</name>
<evidence type="ECO:0000256" key="1">
    <source>
        <dbReference type="SAM" id="SignalP"/>
    </source>
</evidence>
<accession>A0A837I820</accession>
<reference evidence="2 3" key="1">
    <citation type="journal article" date="2015" name="Nature">
        <title>rRNA introns, odd ribosomes, and small enigmatic genomes across a large radiation of phyla.</title>
        <authorList>
            <person name="Brown C.T."/>
            <person name="Hug L.A."/>
            <person name="Thomas B.C."/>
            <person name="Sharon I."/>
            <person name="Castelle C.J."/>
            <person name="Singh A."/>
            <person name="Wilkins M.J."/>
            <person name="Williams K.H."/>
            <person name="Banfield J.F."/>
        </authorList>
    </citation>
    <scope>NUCLEOTIDE SEQUENCE [LARGE SCALE GENOMIC DNA]</scope>
</reference>
<dbReference type="AlphaFoldDB" id="A0A837I820"/>
<sequence length="361" mass="40088">MYMLRFFLVSALFSLPFFALAQTMPSYQEAMDKLAEEQRQFFLQKSTTQKSVVGNYLDVVISPPTPEPGAPVRIAIESYLVDLYKASISWSINGDVIERGTGKNIFTFKNGPSGKLTTISVHINTNTGEIVDRTFYFTPIGITTMWEADAYTPPFYKGKAMMVPQASVRIVATPNTVNTPDSISTARLVYTWKKDGNVDASASGYGKNYYSFVGPKPLTNTKISLGVSSLDDSMGSEVQVYLPQVRPFVLFYEKDPLLGVLYNKPLSSDFTLDKKEFSVSAEPYFFSNERGEAQSLKYIWSVNGSTVQNYGRNITLRNDTGAKGSSVVSLSMRGITKTFQSANKDFKVNFLESSSSARPIF</sequence>
<keyword evidence="1" id="KW-0732">Signal</keyword>
<gene>
    <name evidence="2" type="ORF">UW25_C0004G0266</name>
</gene>
<dbReference type="Proteomes" id="UP000033815">
    <property type="component" value="Unassembled WGS sequence"/>
</dbReference>
<feature type="signal peptide" evidence="1">
    <location>
        <begin position="1"/>
        <end position="21"/>
    </location>
</feature>
<dbReference type="EMBL" id="LCHP01000004">
    <property type="protein sequence ID" value="KKT36938.1"/>
    <property type="molecule type" value="Genomic_DNA"/>
</dbReference>
<protein>
    <submittedName>
        <fullName evidence="2">Uncharacterized protein</fullName>
    </submittedName>
</protein>
<evidence type="ECO:0000313" key="3">
    <source>
        <dbReference type="Proteomes" id="UP000033815"/>
    </source>
</evidence>
<evidence type="ECO:0000313" key="2">
    <source>
        <dbReference type="EMBL" id="KKT36938.1"/>
    </source>
</evidence>
<comment type="caution">
    <text evidence="2">The sequence shown here is derived from an EMBL/GenBank/DDBJ whole genome shotgun (WGS) entry which is preliminary data.</text>
</comment>
<feature type="chain" id="PRO_5032765534" evidence="1">
    <location>
        <begin position="22"/>
        <end position="361"/>
    </location>
</feature>
<organism evidence="2 3">
    <name type="scientific">Candidatus Nomurabacteria bacterium GW2011_GWB1_44_12</name>
    <dbReference type="NCBI Taxonomy" id="1618748"/>
    <lineage>
        <taxon>Bacteria</taxon>
        <taxon>Candidatus Nomuraibacteriota</taxon>
    </lineage>
</organism>
<proteinExistence type="predicted"/>